<dbReference type="EC" id="2.8.1.7" evidence="3"/>
<feature type="domain" description="Aminotransferase class V" evidence="11">
    <location>
        <begin position="2"/>
        <end position="356"/>
    </location>
</feature>
<name>A0A285NIX1_9AQUI</name>
<dbReference type="PIRSF" id="PIRSF005572">
    <property type="entry name" value="NifS"/>
    <property type="match status" value="1"/>
</dbReference>
<proteinExistence type="inferred from homology"/>
<evidence type="ECO:0000256" key="7">
    <source>
        <dbReference type="ARBA" id="ARBA00023004"/>
    </source>
</evidence>
<evidence type="ECO:0000256" key="3">
    <source>
        <dbReference type="ARBA" id="ARBA00012239"/>
    </source>
</evidence>
<dbReference type="PANTHER" id="PTHR11601:SF34">
    <property type="entry name" value="CYSTEINE DESULFURASE"/>
    <property type="match status" value="1"/>
</dbReference>
<evidence type="ECO:0000256" key="4">
    <source>
        <dbReference type="ARBA" id="ARBA00022679"/>
    </source>
</evidence>
<dbReference type="InterPro" id="IPR015424">
    <property type="entry name" value="PyrdxlP-dep_Trfase"/>
</dbReference>
<dbReference type="Gene3D" id="3.90.1150.10">
    <property type="entry name" value="Aspartate Aminotransferase, domain 1"/>
    <property type="match status" value="1"/>
</dbReference>
<dbReference type="AlphaFoldDB" id="A0A285NIX1"/>
<gene>
    <name evidence="12" type="ORF">SAMN06265182_1531</name>
</gene>
<sequence>MIYLDNASTTKIFPEILGKIEKWSEEFYANPNSVHPEGQKCRREIEKARDFLCKITGCKREDIIFTSCATESNNTIIKGLAEKYPEKNEIVLSPIEHKSVLNPVKYLIRKGFKVKFLKIDKNGIVDTDDLRKKISKSTLFVGVIHVNNETGVIQDVKEIGKVCREMEVFFFSDTVQSFGKVDIPFELIDFFSISGHKINAPKGVGIMKKSSDLVPLLHGGGQEFGIRSGTENTAGILALKEASEIWLNRKDIFIKKTIGLEKLLINKLKENIPEVKIVSENKKVPYITTVIFPEVKGHDMVIALGREGIAVSSGSACSSGSPLPSHVLTGYGYSEEEALSGVRFSFGWDTTEEDISIAVEKSTDIYKKLKRFTGFSL</sequence>
<keyword evidence="8" id="KW-0411">Iron-sulfur</keyword>
<comment type="catalytic activity">
    <reaction evidence="9">
        <text>(sulfur carrier)-H + L-cysteine = (sulfur carrier)-SH + L-alanine</text>
        <dbReference type="Rhea" id="RHEA:43892"/>
        <dbReference type="Rhea" id="RHEA-COMP:14737"/>
        <dbReference type="Rhea" id="RHEA-COMP:14739"/>
        <dbReference type="ChEBI" id="CHEBI:29917"/>
        <dbReference type="ChEBI" id="CHEBI:35235"/>
        <dbReference type="ChEBI" id="CHEBI:57972"/>
        <dbReference type="ChEBI" id="CHEBI:64428"/>
        <dbReference type="EC" id="2.8.1.7"/>
    </reaction>
</comment>
<evidence type="ECO:0000256" key="5">
    <source>
        <dbReference type="ARBA" id="ARBA00022723"/>
    </source>
</evidence>
<dbReference type="GO" id="GO:0051536">
    <property type="term" value="F:iron-sulfur cluster binding"/>
    <property type="evidence" value="ECO:0007669"/>
    <property type="project" value="UniProtKB-KW"/>
</dbReference>
<evidence type="ECO:0000256" key="1">
    <source>
        <dbReference type="ARBA" id="ARBA00001933"/>
    </source>
</evidence>
<keyword evidence="6" id="KW-0663">Pyridoxal phosphate</keyword>
<dbReference type="Gene3D" id="3.40.640.10">
    <property type="entry name" value="Type I PLP-dependent aspartate aminotransferase-like (Major domain)"/>
    <property type="match status" value="1"/>
</dbReference>
<evidence type="ECO:0000256" key="8">
    <source>
        <dbReference type="ARBA" id="ARBA00023014"/>
    </source>
</evidence>
<comment type="cofactor">
    <cofactor evidence="1 10">
        <name>pyridoxal 5'-phosphate</name>
        <dbReference type="ChEBI" id="CHEBI:597326"/>
    </cofactor>
</comment>
<dbReference type="OrthoDB" id="9808002at2"/>
<dbReference type="InterPro" id="IPR020578">
    <property type="entry name" value="Aminotrans_V_PyrdxlP_BS"/>
</dbReference>
<evidence type="ECO:0000256" key="10">
    <source>
        <dbReference type="RuleBase" id="RU004504"/>
    </source>
</evidence>
<evidence type="ECO:0000256" key="6">
    <source>
        <dbReference type="ARBA" id="ARBA00022898"/>
    </source>
</evidence>
<dbReference type="EMBL" id="OBEI01000007">
    <property type="protein sequence ID" value="SNZ09454.1"/>
    <property type="molecule type" value="Genomic_DNA"/>
</dbReference>
<dbReference type="InterPro" id="IPR016454">
    <property type="entry name" value="Cysteine_dSase"/>
</dbReference>
<accession>A0A285NIX1</accession>
<dbReference type="PANTHER" id="PTHR11601">
    <property type="entry name" value="CYSTEINE DESULFURYLASE FAMILY MEMBER"/>
    <property type="match status" value="1"/>
</dbReference>
<keyword evidence="5" id="KW-0479">Metal-binding</keyword>
<dbReference type="Proteomes" id="UP000219036">
    <property type="component" value="Unassembled WGS sequence"/>
</dbReference>
<keyword evidence="4" id="KW-0808">Transferase</keyword>
<dbReference type="InterPro" id="IPR015422">
    <property type="entry name" value="PyrdxlP-dep_Trfase_small"/>
</dbReference>
<reference evidence="13" key="1">
    <citation type="submission" date="2017-09" db="EMBL/GenBank/DDBJ databases">
        <authorList>
            <person name="Varghese N."/>
            <person name="Submissions S."/>
        </authorList>
    </citation>
    <scope>NUCLEOTIDE SEQUENCE [LARGE SCALE GENOMIC DNA]</scope>
    <source>
        <strain evidence="13">DSM 15103</strain>
    </source>
</reference>
<dbReference type="Gene3D" id="1.10.260.50">
    <property type="match status" value="1"/>
</dbReference>
<dbReference type="InterPro" id="IPR000192">
    <property type="entry name" value="Aminotrans_V_dom"/>
</dbReference>
<evidence type="ECO:0000256" key="9">
    <source>
        <dbReference type="ARBA" id="ARBA00050776"/>
    </source>
</evidence>
<evidence type="ECO:0000259" key="11">
    <source>
        <dbReference type="Pfam" id="PF00266"/>
    </source>
</evidence>
<keyword evidence="7" id="KW-0408">Iron</keyword>
<dbReference type="Pfam" id="PF00266">
    <property type="entry name" value="Aminotran_5"/>
    <property type="match status" value="1"/>
</dbReference>
<dbReference type="SUPFAM" id="SSF53383">
    <property type="entry name" value="PLP-dependent transferases"/>
    <property type="match status" value="1"/>
</dbReference>
<evidence type="ECO:0000256" key="2">
    <source>
        <dbReference type="ARBA" id="ARBA00006490"/>
    </source>
</evidence>
<evidence type="ECO:0000313" key="13">
    <source>
        <dbReference type="Proteomes" id="UP000219036"/>
    </source>
</evidence>
<protein>
    <recommendedName>
        <fullName evidence="3">cysteine desulfurase</fullName>
        <ecNumber evidence="3">2.8.1.7</ecNumber>
    </recommendedName>
</protein>
<dbReference type="InterPro" id="IPR015421">
    <property type="entry name" value="PyrdxlP-dep_Trfase_major"/>
</dbReference>
<evidence type="ECO:0000313" key="12">
    <source>
        <dbReference type="EMBL" id="SNZ09454.1"/>
    </source>
</evidence>
<organism evidence="12 13">
    <name type="scientific">Persephonella hydrogeniphila</name>
    <dbReference type="NCBI Taxonomy" id="198703"/>
    <lineage>
        <taxon>Bacteria</taxon>
        <taxon>Pseudomonadati</taxon>
        <taxon>Aquificota</taxon>
        <taxon>Aquificia</taxon>
        <taxon>Aquificales</taxon>
        <taxon>Hydrogenothermaceae</taxon>
        <taxon>Persephonella</taxon>
    </lineage>
</organism>
<dbReference type="PROSITE" id="PS00595">
    <property type="entry name" value="AA_TRANSFER_CLASS_5"/>
    <property type="match status" value="1"/>
</dbReference>
<dbReference type="GO" id="GO:0046872">
    <property type="term" value="F:metal ion binding"/>
    <property type="evidence" value="ECO:0007669"/>
    <property type="project" value="UniProtKB-KW"/>
</dbReference>
<comment type="similarity">
    <text evidence="2">Belongs to the class-V pyridoxal-phosphate-dependent aminotransferase family. NifS/IscS subfamily.</text>
</comment>
<keyword evidence="13" id="KW-1185">Reference proteome</keyword>
<dbReference type="RefSeq" id="WP_097000695.1">
    <property type="nucleotide sequence ID" value="NZ_OBEI01000007.1"/>
</dbReference>
<dbReference type="GO" id="GO:0031071">
    <property type="term" value="F:cysteine desulfurase activity"/>
    <property type="evidence" value="ECO:0007669"/>
    <property type="project" value="UniProtKB-EC"/>
</dbReference>